<feature type="transmembrane region" description="Helical" evidence="1">
    <location>
        <begin position="143"/>
        <end position="164"/>
    </location>
</feature>
<keyword evidence="1" id="KW-0812">Transmembrane</keyword>
<dbReference type="GeneID" id="97304692"/>
<dbReference type="Pfam" id="PF02517">
    <property type="entry name" value="Rce1-like"/>
    <property type="match status" value="1"/>
</dbReference>
<evidence type="ECO:0000313" key="4">
    <source>
        <dbReference type="Proteomes" id="UP000297385"/>
    </source>
</evidence>
<feature type="transmembrane region" description="Helical" evidence="1">
    <location>
        <begin position="115"/>
        <end position="134"/>
    </location>
</feature>
<dbReference type="GO" id="GO:0006508">
    <property type="term" value="P:proteolysis"/>
    <property type="evidence" value="ECO:0007669"/>
    <property type="project" value="UniProtKB-KW"/>
</dbReference>
<keyword evidence="3" id="KW-0482">Metalloprotease</keyword>
<evidence type="ECO:0000313" key="3">
    <source>
        <dbReference type="EMBL" id="TFE42177.1"/>
    </source>
</evidence>
<keyword evidence="3" id="KW-0378">Hydrolase</keyword>
<organism evidence="3 4">
    <name type="scientific">Paraburkholderia dipogonis</name>
    <dbReference type="NCBI Taxonomy" id="1211383"/>
    <lineage>
        <taxon>Bacteria</taxon>
        <taxon>Pseudomonadati</taxon>
        <taxon>Pseudomonadota</taxon>
        <taxon>Betaproteobacteria</taxon>
        <taxon>Burkholderiales</taxon>
        <taxon>Burkholderiaceae</taxon>
        <taxon>Paraburkholderia</taxon>
    </lineage>
</organism>
<keyword evidence="1" id="KW-1133">Transmembrane helix</keyword>
<proteinExistence type="predicted"/>
<feature type="transmembrane region" description="Helical" evidence="1">
    <location>
        <begin position="21"/>
        <end position="42"/>
    </location>
</feature>
<keyword evidence="1" id="KW-0472">Membrane</keyword>
<name>A0A4Y8MXB1_9BURK</name>
<dbReference type="GO" id="GO:0008237">
    <property type="term" value="F:metallopeptidase activity"/>
    <property type="evidence" value="ECO:0007669"/>
    <property type="project" value="UniProtKB-KW"/>
</dbReference>
<gene>
    <name evidence="3" type="ORF">E2553_36870</name>
</gene>
<dbReference type="RefSeq" id="WP_134465444.1">
    <property type="nucleotide sequence ID" value="NZ_JBHUFR010000006.1"/>
</dbReference>
<dbReference type="GO" id="GO:0080120">
    <property type="term" value="P:CAAX-box protein maturation"/>
    <property type="evidence" value="ECO:0007669"/>
    <property type="project" value="UniProtKB-ARBA"/>
</dbReference>
<reference evidence="3 4" key="1">
    <citation type="submission" date="2019-03" db="EMBL/GenBank/DDBJ databases">
        <title>Complete Genome Sequence of Paraburkholderia dipogonis ICMP 19430T, a Nitrogen-fixing Symbiont of the South African Invasive Legume Dipogon lignosus in New Zealand.</title>
        <authorList>
            <person name="De Meyer S.E."/>
        </authorList>
    </citation>
    <scope>NUCLEOTIDE SEQUENCE [LARGE SCALE GENOMIC DNA]</scope>
    <source>
        <strain evidence="3 4">ICMP 19430</strain>
    </source>
</reference>
<evidence type="ECO:0000256" key="1">
    <source>
        <dbReference type="SAM" id="Phobius"/>
    </source>
</evidence>
<dbReference type="EMBL" id="SNVI01000002">
    <property type="protein sequence ID" value="TFE42177.1"/>
    <property type="molecule type" value="Genomic_DNA"/>
</dbReference>
<protein>
    <submittedName>
        <fullName evidence="3">CPBP family intramembrane metalloprotease</fullName>
    </submittedName>
</protein>
<accession>A0A4Y8MXB1</accession>
<feature type="domain" description="CAAX prenyl protease 2/Lysostaphin resistance protein A-like" evidence="2">
    <location>
        <begin position="63"/>
        <end position="155"/>
    </location>
</feature>
<dbReference type="Proteomes" id="UP000297385">
    <property type="component" value="Unassembled WGS sequence"/>
</dbReference>
<comment type="caution">
    <text evidence="3">The sequence shown here is derived from an EMBL/GenBank/DDBJ whole genome shotgun (WGS) entry which is preliminary data.</text>
</comment>
<keyword evidence="3" id="KW-0645">Protease</keyword>
<dbReference type="GO" id="GO:0004175">
    <property type="term" value="F:endopeptidase activity"/>
    <property type="evidence" value="ECO:0007669"/>
    <property type="project" value="UniProtKB-ARBA"/>
</dbReference>
<evidence type="ECO:0000259" key="2">
    <source>
        <dbReference type="Pfam" id="PF02517"/>
    </source>
</evidence>
<dbReference type="InterPro" id="IPR003675">
    <property type="entry name" value="Rce1/LyrA-like_dom"/>
</dbReference>
<sequence>MLTTSHRCLQRVKLWLLELPTAKLVVLALAGTYLAVIPLLIFAPFLTPGQTLGGPDLGKGNVFKLIAIGCVAAPLIETTIHQWGCLRVLSKLRCKTGIAICISALLFGLSHSYSVPYVVLGTLVGGILATVFAIEDSRKGHPFIATLAVHALRNGITAAITLFVL</sequence>
<dbReference type="AlphaFoldDB" id="A0A4Y8MXB1"/>